<feature type="region of interest" description="Disordered" evidence="1">
    <location>
        <begin position="389"/>
        <end position="435"/>
    </location>
</feature>
<dbReference type="Proteomes" id="UP000598227">
    <property type="component" value="Unassembled WGS sequence"/>
</dbReference>
<protein>
    <submittedName>
        <fullName evidence="2">Phage portal protein</fullName>
    </submittedName>
</protein>
<accession>A0ABR9GX79</accession>
<keyword evidence="3" id="KW-1185">Reference proteome</keyword>
<comment type="caution">
    <text evidence="2">The sequence shown here is derived from an EMBL/GenBank/DDBJ whole genome shotgun (WGS) entry which is preliminary data.</text>
</comment>
<evidence type="ECO:0000256" key="1">
    <source>
        <dbReference type="SAM" id="MobiDB-lite"/>
    </source>
</evidence>
<dbReference type="EMBL" id="JACZEP010000017">
    <property type="protein sequence ID" value="MBE1208118.1"/>
    <property type="molecule type" value="Genomic_DNA"/>
</dbReference>
<name>A0ABR9GX79_9HYPH</name>
<dbReference type="Pfam" id="PF04860">
    <property type="entry name" value="Phage_portal"/>
    <property type="match status" value="1"/>
</dbReference>
<evidence type="ECO:0000313" key="3">
    <source>
        <dbReference type="Proteomes" id="UP000598227"/>
    </source>
</evidence>
<gene>
    <name evidence="2" type="ORF">IHE39_27885</name>
</gene>
<dbReference type="RefSeq" id="WP_192568793.1">
    <property type="nucleotide sequence ID" value="NZ_JACZEP010000017.1"/>
</dbReference>
<dbReference type="InterPro" id="IPR006944">
    <property type="entry name" value="Phage/GTA_portal"/>
</dbReference>
<organism evidence="2 3">
    <name type="scientific">Aminobacter carboxidus</name>
    <dbReference type="NCBI Taxonomy" id="376165"/>
    <lineage>
        <taxon>Bacteria</taxon>
        <taxon>Pseudomonadati</taxon>
        <taxon>Pseudomonadota</taxon>
        <taxon>Alphaproteobacteria</taxon>
        <taxon>Hyphomicrobiales</taxon>
        <taxon>Phyllobacteriaceae</taxon>
        <taxon>Aminobacter</taxon>
    </lineage>
</organism>
<proteinExistence type="predicted"/>
<dbReference type="NCBIfam" id="TIGR01537">
    <property type="entry name" value="portal_HK97"/>
    <property type="match status" value="1"/>
</dbReference>
<dbReference type="InterPro" id="IPR006427">
    <property type="entry name" value="Portal_HK97"/>
</dbReference>
<sequence length="444" mass="49460">MKLWSSLLGGPSASDQERYRDVTEEEFLNGIFGGFVSATGLRITTGDALTVPGISACIQVLSEDLAKVPLILYRKMSNGTRIKAESHPLYARLKESPAPWLSSFAWRRALVANALSYGKGHSRVWRNERGSVERITLLKHGQTTTRWADDTEPFFDIQGKNGYERDLSWQDVIHAPYRGSTANGMWGGVDGISPIDQHPETIALALAAERFAARFFANGARPSIALEMDKKLPNDAVAKRIRTGIERAYSGLDNSFKVAILELGMKLKEFSTNPQDSQLNETRKEQAVQCCTMYGVPPHKIGILDRATNNNIEHQGIDYVTGPVSSLAEAIQSALEIACLSVDEREEYYIEFNLDGLMRGDIHSRYRAYAIGRQWGWLNADDIRGRENMDDLPDGQGKTYLTPMNMTPADKNTADDIDEPEDPSRKSMIVRPTPKDISRFGAIN</sequence>
<evidence type="ECO:0000313" key="2">
    <source>
        <dbReference type="EMBL" id="MBE1208118.1"/>
    </source>
</evidence>
<reference evidence="2 3" key="1">
    <citation type="submission" date="2020-09" db="EMBL/GenBank/DDBJ databases">
        <title>Draft Genome Sequence of Aminobacter carboxidus type strain DSM 1086, a soil Gram-negative carboxydobacterium.</title>
        <authorList>
            <person name="Turrini P."/>
            <person name="Tescari M."/>
            <person name="Artuso I."/>
            <person name="Lugli G.A."/>
            <person name="Frangipani E."/>
            <person name="Ventura M."/>
            <person name="Visca P."/>
        </authorList>
    </citation>
    <scope>NUCLEOTIDE SEQUENCE [LARGE SCALE GENOMIC DNA]</scope>
    <source>
        <strain evidence="2 3">DSM 1086</strain>
    </source>
</reference>